<dbReference type="NCBIfam" id="NF010372">
    <property type="entry name" value="PRK13798.1"/>
    <property type="match status" value="1"/>
</dbReference>
<dbReference type="Pfam" id="PF09349">
    <property type="entry name" value="OHCU_decarbox"/>
    <property type="match status" value="1"/>
</dbReference>
<dbReference type="GO" id="GO:0019628">
    <property type="term" value="P:urate catabolic process"/>
    <property type="evidence" value="ECO:0007669"/>
    <property type="project" value="TreeGrafter"/>
</dbReference>
<evidence type="ECO:0000256" key="5">
    <source>
        <dbReference type="ARBA" id="ARBA00022793"/>
    </source>
</evidence>
<comment type="pathway">
    <text evidence="2">Purine metabolism; urate degradation; (S)-allantoin from urate: step 3/3.</text>
</comment>
<dbReference type="EC" id="4.1.1.97" evidence="3"/>
<reference evidence="9 10" key="1">
    <citation type="submission" date="2020-07" db="EMBL/GenBank/DDBJ databases">
        <title>Sequencing the genomes of 1000 actinobacteria strains.</title>
        <authorList>
            <person name="Klenk H.-P."/>
        </authorList>
    </citation>
    <scope>NUCLEOTIDE SEQUENCE [LARGE SCALE GENOMIC DNA]</scope>
    <source>
        <strain evidence="9 10">DSM 26474</strain>
    </source>
</reference>
<dbReference type="PANTHER" id="PTHR43466:SF1">
    <property type="entry name" value="2-OXO-4-HYDROXY-4-CARBOXY-5-UREIDOIMIDAZOLINE DECARBOXYLASE-RELATED"/>
    <property type="match status" value="1"/>
</dbReference>
<keyword evidence="4" id="KW-0659">Purine metabolism</keyword>
<evidence type="ECO:0000256" key="2">
    <source>
        <dbReference type="ARBA" id="ARBA00004754"/>
    </source>
</evidence>
<evidence type="ECO:0000256" key="4">
    <source>
        <dbReference type="ARBA" id="ARBA00022631"/>
    </source>
</evidence>
<dbReference type="InterPro" id="IPR018020">
    <property type="entry name" value="OHCU_decarboxylase"/>
</dbReference>
<keyword evidence="6 9" id="KW-0456">Lyase</keyword>
<proteinExistence type="predicted"/>
<dbReference type="PANTHER" id="PTHR43466">
    <property type="entry name" value="2-OXO-4-HYDROXY-4-CARBOXY-5-UREIDOIMIDAZOLINE DECARBOXYLASE-RELATED"/>
    <property type="match status" value="1"/>
</dbReference>
<dbReference type="AlphaFoldDB" id="A0A852SSQ6"/>
<evidence type="ECO:0000259" key="8">
    <source>
        <dbReference type="Pfam" id="PF09349"/>
    </source>
</evidence>
<dbReference type="GO" id="GO:0006144">
    <property type="term" value="P:purine nucleobase metabolic process"/>
    <property type="evidence" value="ECO:0007669"/>
    <property type="project" value="UniProtKB-KW"/>
</dbReference>
<evidence type="ECO:0000256" key="3">
    <source>
        <dbReference type="ARBA" id="ARBA00012257"/>
    </source>
</evidence>
<sequence>MENAPAPVDSPEFREALRSCLGVDRFVDEVAAAAPFPSHDQLLAVADRVVSSLTPAEVEAALAHHPRIGERAAGEGQAQRFSRSEQSAADASDAALAEEITTGNREYEARFDRVFLIRAAGRGRSEILQELRRRLLLDDAAEAATVAGELHDITMLRLASLYPPDPAAD</sequence>
<protein>
    <recommendedName>
        <fullName evidence="3">2-oxo-4-hydroxy-4-carboxy-5-ureidoimidazoline decarboxylase</fullName>
        <ecNumber evidence="3">4.1.1.97</ecNumber>
    </recommendedName>
</protein>
<name>A0A852SSQ6_9MICO</name>
<keyword evidence="10" id="KW-1185">Reference proteome</keyword>
<feature type="domain" description="Oxo-4-hydroxy-4-carboxy-5-ureidoimidazoline decarboxylase" evidence="8">
    <location>
        <begin position="9"/>
        <end position="159"/>
    </location>
</feature>
<comment type="catalytic activity">
    <reaction evidence="1">
        <text>5-hydroxy-2-oxo-4-ureido-2,5-dihydro-1H-imidazole-5-carboxylate + H(+) = (S)-allantoin + CO2</text>
        <dbReference type="Rhea" id="RHEA:26301"/>
        <dbReference type="ChEBI" id="CHEBI:15378"/>
        <dbReference type="ChEBI" id="CHEBI:15678"/>
        <dbReference type="ChEBI" id="CHEBI:16526"/>
        <dbReference type="ChEBI" id="CHEBI:58639"/>
        <dbReference type="EC" id="4.1.1.97"/>
    </reaction>
</comment>
<keyword evidence="5" id="KW-0210">Decarboxylase</keyword>
<evidence type="ECO:0000256" key="6">
    <source>
        <dbReference type="ARBA" id="ARBA00023239"/>
    </source>
</evidence>
<gene>
    <name evidence="9" type="ORF">BJ984_003114</name>
</gene>
<evidence type="ECO:0000256" key="7">
    <source>
        <dbReference type="SAM" id="MobiDB-lite"/>
    </source>
</evidence>
<feature type="region of interest" description="Disordered" evidence="7">
    <location>
        <begin position="64"/>
        <end position="95"/>
    </location>
</feature>
<dbReference type="RefSeq" id="WP_179548793.1">
    <property type="nucleotide sequence ID" value="NZ_BSEW01000002.1"/>
</dbReference>
<dbReference type="Proteomes" id="UP000549913">
    <property type="component" value="Unassembled WGS sequence"/>
</dbReference>
<accession>A0A852SSQ6</accession>
<evidence type="ECO:0000313" key="10">
    <source>
        <dbReference type="Proteomes" id="UP000549913"/>
    </source>
</evidence>
<dbReference type="EMBL" id="JACCBM010000001">
    <property type="protein sequence ID" value="NYD71956.1"/>
    <property type="molecule type" value="Genomic_DNA"/>
</dbReference>
<dbReference type="InterPro" id="IPR036778">
    <property type="entry name" value="OHCU_decarboxylase_sf"/>
</dbReference>
<evidence type="ECO:0000313" key="9">
    <source>
        <dbReference type="EMBL" id="NYD71956.1"/>
    </source>
</evidence>
<comment type="caution">
    <text evidence="9">The sequence shown here is derived from an EMBL/GenBank/DDBJ whole genome shotgun (WGS) entry which is preliminary data.</text>
</comment>
<evidence type="ECO:0000256" key="1">
    <source>
        <dbReference type="ARBA" id="ARBA00001163"/>
    </source>
</evidence>
<dbReference type="SUPFAM" id="SSF158694">
    <property type="entry name" value="UraD-Like"/>
    <property type="match status" value="1"/>
</dbReference>
<dbReference type="GO" id="GO:0051997">
    <property type="term" value="F:2-oxo-4-hydroxy-4-carboxy-5-ureidoimidazoline decarboxylase activity"/>
    <property type="evidence" value="ECO:0007669"/>
    <property type="project" value="UniProtKB-EC"/>
</dbReference>
<dbReference type="Gene3D" id="1.10.3330.10">
    <property type="entry name" value="Oxo-4-hydroxy-4-carboxy-5-ureidoimidazoline decarboxylase"/>
    <property type="match status" value="1"/>
</dbReference>
<organism evidence="9 10">
    <name type="scientific">Herbiconiux flava</name>
    <dbReference type="NCBI Taxonomy" id="881268"/>
    <lineage>
        <taxon>Bacteria</taxon>
        <taxon>Bacillati</taxon>
        <taxon>Actinomycetota</taxon>
        <taxon>Actinomycetes</taxon>
        <taxon>Micrococcales</taxon>
        <taxon>Microbacteriaceae</taxon>
        <taxon>Herbiconiux</taxon>
    </lineage>
</organism>